<comment type="caution">
    <text evidence="3">The sequence shown here is derived from an EMBL/GenBank/DDBJ whole genome shotgun (WGS) entry which is preliminary data.</text>
</comment>
<feature type="transmembrane region" description="Helical" evidence="1">
    <location>
        <begin position="56"/>
        <end position="77"/>
    </location>
</feature>
<gene>
    <name evidence="3" type="ORF">LD004_06285</name>
</gene>
<evidence type="ECO:0000256" key="1">
    <source>
        <dbReference type="SAM" id="Phobius"/>
    </source>
</evidence>
<keyword evidence="3" id="KW-0808">Transferase</keyword>
<dbReference type="EMBL" id="JAIWYE010000013">
    <property type="protein sequence ID" value="MCA4703219.1"/>
    <property type="molecule type" value="Genomic_DNA"/>
</dbReference>
<keyword evidence="1" id="KW-1133">Transmembrane helix</keyword>
<feature type="domain" description="Acyltransferase 3" evidence="2">
    <location>
        <begin position="13"/>
        <end position="311"/>
    </location>
</feature>
<sequence length="328" mass="38356">MILSVLKKRPRNSSVELLRILSMTMIVMFHFCANAYRYNSADFVCGHDSETLIKLIFHALGQTGVPVFMFISGYYGIRFKKNRLIDIILQCFVYIFLFYMIAHIFYPNGIVGGKLLIISVFCISGQWFMHAYITIYLFSDSINATLDKLSICSFSALILVMMYISVGLWVYKESALNMFTLLEIYAVARYVRRFLSDMWKARMIYLVFPSLLLFLLPVFYGWYAGNYSAIMPYVNKYYNPFILIFAICLVVSAERFYFYNKCINYLASSVLACYLIHTSFYFPPLVTSFFHFEKYNLSWILLLSLMIVVGCSLVDKLRLYIQNKFIKL</sequence>
<dbReference type="Pfam" id="PF01757">
    <property type="entry name" value="Acyl_transf_3"/>
    <property type="match status" value="1"/>
</dbReference>
<organism evidence="3 4">
    <name type="scientific">Bacteroides xylanisolvens</name>
    <dbReference type="NCBI Taxonomy" id="371601"/>
    <lineage>
        <taxon>Bacteria</taxon>
        <taxon>Pseudomonadati</taxon>
        <taxon>Bacteroidota</taxon>
        <taxon>Bacteroidia</taxon>
        <taxon>Bacteroidales</taxon>
        <taxon>Bacteroidaceae</taxon>
        <taxon>Bacteroides</taxon>
    </lineage>
</organism>
<feature type="transmembrane region" description="Helical" evidence="1">
    <location>
        <begin position="265"/>
        <end position="283"/>
    </location>
</feature>
<dbReference type="Proteomes" id="UP001198461">
    <property type="component" value="Unassembled WGS sequence"/>
</dbReference>
<keyword evidence="3" id="KW-0012">Acyltransferase</keyword>
<feature type="transmembrane region" description="Helical" evidence="1">
    <location>
        <begin position="149"/>
        <end position="169"/>
    </location>
</feature>
<evidence type="ECO:0000313" key="3">
    <source>
        <dbReference type="EMBL" id="MCA4703219.1"/>
    </source>
</evidence>
<keyword evidence="1" id="KW-0472">Membrane</keyword>
<dbReference type="RefSeq" id="WP_225450825.1">
    <property type="nucleotide sequence ID" value="NZ_JAIWXB010000021.1"/>
</dbReference>
<evidence type="ECO:0000259" key="2">
    <source>
        <dbReference type="Pfam" id="PF01757"/>
    </source>
</evidence>
<proteinExistence type="predicted"/>
<feature type="transmembrane region" description="Helical" evidence="1">
    <location>
        <begin position="295"/>
        <end position="314"/>
    </location>
</feature>
<name>A0AAW4STI4_9BACE</name>
<feature type="transmembrane region" description="Helical" evidence="1">
    <location>
        <begin position="17"/>
        <end position="36"/>
    </location>
</feature>
<dbReference type="GO" id="GO:0016747">
    <property type="term" value="F:acyltransferase activity, transferring groups other than amino-acyl groups"/>
    <property type="evidence" value="ECO:0007669"/>
    <property type="project" value="InterPro"/>
</dbReference>
<protein>
    <submittedName>
        <fullName evidence="3">Acyltransferase</fullName>
    </submittedName>
</protein>
<evidence type="ECO:0000313" key="4">
    <source>
        <dbReference type="Proteomes" id="UP001198461"/>
    </source>
</evidence>
<feature type="transmembrane region" description="Helical" evidence="1">
    <location>
        <begin position="203"/>
        <end position="225"/>
    </location>
</feature>
<accession>A0AAW4STI4</accession>
<feature type="transmembrane region" description="Helical" evidence="1">
    <location>
        <begin position="112"/>
        <end position="137"/>
    </location>
</feature>
<feature type="transmembrane region" description="Helical" evidence="1">
    <location>
        <begin position="175"/>
        <end position="191"/>
    </location>
</feature>
<dbReference type="InterPro" id="IPR002656">
    <property type="entry name" value="Acyl_transf_3_dom"/>
</dbReference>
<reference evidence="3" key="1">
    <citation type="submission" date="2023-08" db="EMBL/GenBank/DDBJ databases">
        <title>Mucin Metabolism Genes Underlie the Key Renovations of Bacteroides xylanisolvens Genomes in Captive Great Apes.</title>
        <authorList>
            <person name="Nishida A.H."/>
        </authorList>
    </citation>
    <scope>NUCLEOTIDE SEQUENCE</scope>
    <source>
        <strain evidence="3">P13.H9</strain>
    </source>
</reference>
<feature type="transmembrane region" description="Helical" evidence="1">
    <location>
        <begin position="84"/>
        <end position="106"/>
    </location>
</feature>
<feature type="transmembrane region" description="Helical" evidence="1">
    <location>
        <begin position="237"/>
        <end position="258"/>
    </location>
</feature>
<keyword evidence="1" id="KW-0812">Transmembrane</keyword>
<dbReference type="AlphaFoldDB" id="A0AAW4STI4"/>